<evidence type="ECO:0000313" key="2">
    <source>
        <dbReference type="Proteomes" id="UP000002421"/>
    </source>
</evidence>
<organismHost>
    <name type="scientific">Pseudomonas chlororaphis</name>
    <dbReference type="NCBI Taxonomy" id="587753"/>
</organismHost>
<proteinExistence type="predicted"/>
<reference evidence="1 2" key="1">
    <citation type="journal article" date="2008" name="Virology">
        <title>Characterization of Pseudomonas chlororaphis myovirus 201varphi2-1 via genomic sequencing, mass spectrometry, and electron microscopy.</title>
        <authorList>
            <person name="Thomas J.A."/>
            <person name="Rolando M.R."/>
            <person name="Carroll C.A."/>
            <person name="Shen P.S."/>
            <person name="Belnap D.M."/>
            <person name="Weintraub S.T."/>
            <person name="Serwer P."/>
            <person name="Hardies S.C."/>
        </authorList>
    </citation>
    <scope>NUCLEOTIDE SEQUENCE</scope>
</reference>
<dbReference type="OrthoDB" id="23796at10239"/>
<evidence type="ECO:0000313" key="1">
    <source>
        <dbReference type="EMBL" id="ABY62993.1"/>
    </source>
</evidence>
<organism evidence="1 2">
    <name type="scientific">Pseudomonas phage 201phi2-1</name>
    <name type="common">Pseudomonas chlororaphis phage 201phi2-1</name>
    <dbReference type="NCBI Taxonomy" id="198110"/>
    <lineage>
        <taxon>Viruses</taxon>
        <taxon>Duplodnaviria</taxon>
        <taxon>Heunggongvirae</taxon>
        <taxon>Uroviricota</taxon>
        <taxon>Caudoviricetes</taxon>
        <taxon>Chimalliviridae</taxon>
        <taxon>Serwervirus</taxon>
        <taxon>Serwervirus 201phi21</taxon>
    </lineage>
</organism>
<accession>B3FJ26</accession>
<protein>
    <submittedName>
        <fullName evidence="1">Uncharacterized protein</fullName>
    </submittedName>
</protein>
<dbReference type="Proteomes" id="UP000002421">
    <property type="component" value="Segment"/>
</dbReference>
<dbReference type="KEGG" id="vg:6372472"/>
<keyword evidence="2" id="KW-1185">Reference proteome</keyword>
<dbReference type="EMBL" id="EU197055">
    <property type="protein sequence ID" value="ABY62993.1"/>
    <property type="molecule type" value="Genomic_DNA"/>
</dbReference>
<sequence length="199" mass="22739">MTQVRNFQMCKRHTPAWRLFNLRYKCLATNLIEVTSEYLATGQVVMNVSGDPTVDRLAAGRMEIKNLTAAAIAMFMDEGHAIAITDMYDCVQIYNDIQDHLHNHLMASRQAFHKDDLPPIEELRMFEALALEVYQVAKRLEPKASQVHGGIFDSFIEMSRRRNLIATNKFLKAQTESDGKIKPYISIVDDIESNMAELM</sequence>
<gene>
    <name evidence="1" type="ORF">201phi2-1p163</name>
</gene>
<dbReference type="RefSeq" id="YP_001956887.1">
    <property type="nucleotide sequence ID" value="NC_010821.1"/>
</dbReference>
<name>B3FJ26_BP201</name>